<dbReference type="PATRIC" id="fig|676032.3.peg.470"/>
<dbReference type="AlphaFoldDB" id="F4BJI1"/>
<accession>F4BJI1</accession>
<dbReference type="KEGG" id="fcn:FN3523_0468"/>
<dbReference type="EMBL" id="CP002558">
    <property type="protein sequence ID" value="AEB28325.1"/>
    <property type="molecule type" value="Genomic_DNA"/>
</dbReference>
<organism evidence="1 2">
    <name type="scientific">Francisella hispaniensis</name>
    <dbReference type="NCBI Taxonomy" id="622488"/>
    <lineage>
        <taxon>Bacteria</taxon>
        <taxon>Pseudomonadati</taxon>
        <taxon>Pseudomonadota</taxon>
        <taxon>Gammaproteobacteria</taxon>
        <taxon>Thiotrichales</taxon>
        <taxon>Francisellaceae</taxon>
        <taxon>Francisella</taxon>
    </lineage>
</organism>
<evidence type="ECO:0000313" key="1">
    <source>
        <dbReference type="EMBL" id="AEB28325.1"/>
    </source>
</evidence>
<reference evidence="2" key="1">
    <citation type="journal article" date="2011" name="Appl. Environ. Microbiol.">
        <title>Common ancestry and novel genetic traits of Francisella novicida-like isolates from North America and Australia as revealed by comparative genomic analyses.</title>
        <authorList>
            <person name="Siddaramappa S."/>
            <person name="Challacombe J.F."/>
            <person name="Petersen J.M."/>
            <person name="Pillai S."/>
            <person name="Hogg G."/>
            <person name="Kuske C.R."/>
        </authorList>
    </citation>
    <scope>NUCLEOTIDE SEQUENCE [LARGE SCALE GENOMIC DNA]</scope>
    <source>
        <strain evidence="2">3523</strain>
    </source>
</reference>
<proteinExistence type="predicted"/>
<protein>
    <submittedName>
        <fullName evidence="1">Uncharacterized protein</fullName>
    </submittedName>
</protein>
<evidence type="ECO:0000313" key="2">
    <source>
        <dbReference type="Proteomes" id="UP000008303"/>
    </source>
</evidence>
<dbReference type="HOGENOM" id="CLU_2734154_0_0_6"/>
<gene>
    <name evidence="1" type="ordered locus">FN3523_0468</name>
</gene>
<dbReference type="Proteomes" id="UP000008303">
    <property type="component" value="Chromosome"/>
</dbReference>
<name>F4BJI1_9GAMM</name>
<dbReference type="RefSeq" id="WP_014547783.1">
    <property type="nucleotide sequence ID" value="NC_017449.1"/>
</dbReference>
<sequence length="71" mass="7907">MINTVKKMFNFSENIDASMSETPSSKVSIDEPITYSSRVSSSKEVADSMQKVKKSLNLIGRQAYEQVKSSI</sequence>